<dbReference type="PATRIC" id="fig|889306.3.peg.1050"/>
<name>A0A0C2VL16_9BACL</name>
<dbReference type="InterPro" id="IPR000620">
    <property type="entry name" value="EamA_dom"/>
</dbReference>
<evidence type="ECO:0000259" key="7">
    <source>
        <dbReference type="Pfam" id="PF00892"/>
    </source>
</evidence>
<evidence type="ECO:0000313" key="8">
    <source>
        <dbReference type="EMBL" id="KIL49577.1"/>
    </source>
</evidence>
<dbReference type="RefSeq" id="WP_041086808.1">
    <property type="nucleotide sequence ID" value="NZ_JXRP01000009.1"/>
</dbReference>
<dbReference type="STRING" id="889306.KP78_10450"/>
<feature type="transmembrane region" description="Helical" evidence="6">
    <location>
        <begin position="63"/>
        <end position="81"/>
    </location>
</feature>
<feature type="domain" description="EamA" evidence="7">
    <location>
        <begin position="7"/>
        <end position="134"/>
    </location>
</feature>
<feature type="transmembrane region" description="Helical" evidence="6">
    <location>
        <begin position="241"/>
        <end position="259"/>
    </location>
</feature>
<sequence>MSRLYGALIALSLIWGLSFVFIKWLVEPAGVWGTVFLRCMAGALILLPILWVKRKQIRRPIPWKALILVGIFNAGLPWGLIALSETQINSNTAAVLNALTPICTGLIGFLFFSIELSRRQWGGIIIGFAGILVLMEFSVSQLFSHGFVGVGTMILAALCYGFASQYTRKYVKDAGVLLITIYSLVVGGIVGLVGIWFSGPIHLTGTFDPLFILSVIGLGCFGSGIAHLLFYYMLTKGSPEFATTVTYLVPITAMIWGSVLLNESISANLAIGLMIIFFGVYIATKKPRKNARSVAYES</sequence>
<feature type="transmembrane region" description="Helical" evidence="6">
    <location>
        <begin position="210"/>
        <end position="234"/>
    </location>
</feature>
<comment type="similarity">
    <text evidence="2">Belongs to the EamA transporter family.</text>
</comment>
<dbReference type="EMBL" id="JXRP01000009">
    <property type="protein sequence ID" value="KIL49577.1"/>
    <property type="molecule type" value="Genomic_DNA"/>
</dbReference>
<feature type="transmembrane region" description="Helical" evidence="6">
    <location>
        <begin position="121"/>
        <end position="139"/>
    </location>
</feature>
<feature type="transmembrane region" description="Helical" evidence="6">
    <location>
        <begin position="145"/>
        <end position="163"/>
    </location>
</feature>
<comment type="subcellular location">
    <subcellularLocation>
        <location evidence="1">Endomembrane system</location>
        <topology evidence="1">Multi-pass membrane protein</topology>
    </subcellularLocation>
</comment>
<feature type="domain" description="EamA" evidence="7">
    <location>
        <begin position="149"/>
        <end position="283"/>
    </location>
</feature>
<dbReference type="InterPro" id="IPR050638">
    <property type="entry name" value="AA-Vitamin_Transporters"/>
</dbReference>
<reference evidence="8 9" key="1">
    <citation type="submission" date="2015-01" db="EMBL/GenBank/DDBJ databases">
        <title>Genome sequencing of Jeotgalibacillus soli.</title>
        <authorList>
            <person name="Goh K.M."/>
            <person name="Chan K.-G."/>
            <person name="Yaakop A.S."/>
            <person name="Ee R."/>
            <person name="Gan H.M."/>
            <person name="Chan C.S."/>
        </authorList>
    </citation>
    <scope>NUCLEOTIDE SEQUENCE [LARGE SCALE GENOMIC DNA]</scope>
    <source>
        <strain evidence="8 9">P9</strain>
    </source>
</reference>
<dbReference type="SUPFAM" id="SSF103481">
    <property type="entry name" value="Multidrug resistance efflux transporter EmrE"/>
    <property type="match status" value="2"/>
</dbReference>
<accession>A0A0C2VL16</accession>
<dbReference type="OrthoDB" id="149142at2"/>
<feature type="transmembrane region" description="Helical" evidence="6">
    <location>
        <begin position="93"/>
        <end position="114"/>
    </location>
</feature>
<dbReference type="Gene3D" id="1.10.3730.20">
    <property type="match status" value="1"/>
</dbReference>
<dbReference type="PANTHER" id="PTHR32322:SF2">
    <property type="entry name" value="EAMA DOMAIN-CONTAINING PROTEIN"/>
    <property type="match status" value="1"/>
</dbReference>
<evidence type="ECO:0000256" key="2">
    <source>
        <dbReference type="ARBA" id="ARBA00007362"/>
    </source>
</evidence>
<evidence type="ECO:0000256" key="1">
    <source>
        <dbReference type="ARBA" id="ARBA00004127"/>
    </source>
</evidence>
<protein>
    <submittedName>
        <fullName evidence="8">Membrane protein</fullName>
    </submittedName>
</protein>
<keyword evidence="5 6" id="KW-0472">Membrane</keyword>
<evidence type="ECO:0000256" key="6">
    <source>
        <dbReference type="SAM" id="Phobius"/>
    </source>
</evidence>
<feature type="transmembrane region" description="Helical" evidence="6">
    <location>
        <begin position="32"/>
        <end position="51"/>
    </location>
</feature>
<dbReference type="PANTHER" id="PTHR32322">
    <property type="entry name" value="INNER MEMBRANE TRANSPORTER"/>
    <property type="match status" value="1"/>
</dbReference>
<comment type="caution">
    <text evidence="8">The sequence shown here is derived from an EMBL/GenBank/DDBJ whole genome shotgun (WGS) entry which is preliminary data.</text>
</comment>
<dbReference type="InterPro" id="IPR037185">
    <property type="entry name" value="EmrE-like"/>
</dbReference>
<dbReference type="Pfam" id="PF00892">
    <property type="entry name" value="EamA"/>
    <property type="match status" value="2"/>
</dbReference>
<evidence type="ECO:0000256" key="4">
    <source>
        <dbReference type="ARBA" id="ARBA00022989"/>
    </source>
</evidence>
<dbReference type="Proteomes" id="UP000031938">
    <property type="component" value="Unassembled WGS sequence"/>
</dbReference>
<proteinExistence type="inferred from homology"/>
<keyword evidence="9" id="KW-1185">Reference proteome</keyword>
<feature type="transmembrane region" description="Helical" evidence="6">
    <location>
        <begin position="175"/>
        <end position="198"/>
    </location>
</feature>
<dbReference type="AlphaFoldDB" id="A0A0C2VL16"/>
<evidence type="ECO:0000313" key="9">
    <source>
        <dbReference type="Proteomes" id="UP000031938"/>
    </source>
</evidence>
<keyword evidence="3 6" id="KW-0812">Transmembrane</keyword>
<feature type="transmembrane region" description="Helical" evidence="6">
    <location>
        <begin position="7"/>
        <end position="26"/>
    </location>
</feature>
<organism evidence="8 9">
    <name type="scientific">Jeotgalibacillus soli</name>
    <dbReference type="NCBI Taxonomy" id="889306"/>
    <lineage>
        <taxon>Bacteria</taxon>
        <taxon>Bacillati</taxon>
        <taxon>Bacillota</taxon>
        <taxon>Bacilli</taxon>
        <taxon>Bacillales</taxon>
        <taxon>Caryophanaceae</taxon>
        <taxon>Jeotgalibacillus</taxon>
    </lineage>
</organism>
<feature type="transmembrane region" description="Helical" evidence="6">
    <location>
        <begin position="265"/>
        <end position="283"/>
    </location>
</feature>
<gene>
    <name evidence="8" type="ORF">KP78_10450</name>
</gene>
<evidence type="ECO:0000256" key="3">
    <source>
        <dbReference type="ARBA" id="ARBA00022692"/>
    </source>
</evidence>
<keyword evidence="4 6" id="KW-1133">Transmembrane helix</keyword>
<evidence type="ECO:0000256" key="5">
    <source>
        <dbReference type="ARBA" id="ARBA00023136"/>
    </source>
</evidence>
<dbReference type="GO" id="GO:0016020">
    <property type="term" value="C:membrane"/>
    <property type="evidence" value="ECO:0007669"/>
    <property type="project" value="UniProtKB-SubCell"/>
</dbReference>